<dbReference type="AlphaFoldDB" id="K5WVR2"/>
<evidence type="ECO:0000313" key="2">
    <source>
        <dbReference type="Proteomes" id="UP000008370"/>
    </source>
</evidence>
<reference evidence="1 2" key="1">
    <citation type="journal article" date="2012" name="BMC Genomics">
        <title>Comparative genomics of the white-rot fungi, Phanerochaete carnosa and P. chrysosporium, to elucidate the genetic basis of the distinct wood types they colonize.</title>
        <authorList>
            <person name="Suzuki H."/>
            <person name="MacDonald J."/>
            <person name="Syed K."/>
            <person name="Salamov A."/>
            <person name="Hori C."/>
            <person name="Aerts A."/>
            <person name="Henrissat B."/>
            <person name="Wiebenga A."/>
            <person name="vanKuyk P.A."/>
            <person name="Barry K."/>
            <person name="Lindquist E."/>
            <person name="LaButti K."/>
            <person name="Lapidus A."/>
            <person name="Lucas S."/>
            <person name="Coutinho P."/>
            <person name="Gong Y."/>
            <person name="Samejima M."/>
            <person name="Mahadevan R."/>
            <person name="Abou-Zaid M."/>
            <person name="de Vries R.P."/>
            <person name="Igarashi K."/>
            <person name="Yadav J.S."/>
            <person name="Grigoriev I.V."/>
            <person name="Master E.R."/>
        </authorList>
    </citation>
    <scope>NUCLEOTIDE SEQUENCE [LARGE SCALE GENOMIC DNA]</scope>
    <source>
        <strain evidence="1 2">HHB-10118-sp</strain>
    </source>
</reference>
<gene>
    <name evidence="1" type="ORF">PHACADRAFT_258459</name>
</gene>
<dbReference type="HOGENOM" id="CLU_2868420_0_0_1"/>
<proteinExistence type="predicted"/>
<protein>
    <submittedName>
        <fullName evidence="1">Uncharacterized protein</fullName>
    </submittedName>
</protein>
<keyword evidence="2" id="KW-1185">Reference proteome</keyword>
<dbReference type="GeneID" id="18917119"/>
<name>K5WVR2_PHACS</name>
<dbReference type="OrthoDB" id="185373at2759"/>
<organism evidence="1 2">
    <name type="scientific">Phanerochaete carnosa (strain HHB-10118-sp)</name>
    <name type="common">White-rot fungus</name>
    <name type="synonym">Peniophora carnosa</name>
    <dbReference type="NCBI Taxonomy" id="650164"/>
    <lineage>
        <taxon>Eukaryota</taxon>
        <taxon>Fungi</taxon>
        <taxon>Dikarya</taxon>
        <taxon>Basidiomycota</taxon>
        <taxon>Agaricomycotina</taxon>
        <taxon>Agaricomycetes</taxon>
        <taxon>Polyporales</taxon>
        <taxon>Phanerochaetaceae</taxon>
        <taxon>Phanerochaete</taxon>
    </lineage>
</organism>
<dbReference type="RefSeq" id="XP_007397232.1">
    <property type="nucleotide sequence ID" value="XM_007397170.1"/>
</dbReference>
<dbReference type="Proteomes" id="UP000008370">
    <property type="component" value="Unassembled WGS sequence"/>
</dbReference>
<evidence type="ECO:0000313" key="1">
    <source>
        <dbReference type="EMBL" id="EKM54542.1"/>
    </source>
</evidence>
<dbReference type="EMBL" id="JH930473">
    <property type="protein sequence ID" value="EKM54542.1"/>
    <property type="molecule type" value="Genomic_DNA"/>
</dbReference>
<accession>K5WVR2</accession>
<sequence length="64" mass="7261">MPMCVWTAVIDGFVSIKRFDRERATWDALHSVEHTSGAVVYAAYITSLFSKGRIQHAMSLFHAF</sequence>
<dbReference type="InParanoid" id="K5WVR2"/>
<dbReference type="KEGG" id="pco:PHACADRAFT_258459"/>